<protein>
    <submittedName>
        <fullName evidence="1">Uncharacterized protein</fullName>
    </submittedName>
</protein>
<gene>
    <name evidence="1" type="ORF">pW10NP1_p011</name>
</gene>
<dbReference type="RefSeq" id="WP_181375053.1">
    <property type="nucleotide sequence ID" value="NZ_MG869623.1"/>
</dbReference>
<evidence type="ECO:0000313" key="1">
    <source>
        <dbReference type="EMBL" id="AWD72318.1"/>
    </source>
</evidence>
<organism evidence="1">
    <name type="scientific">Polaromonas sp. W10N</name>
    <dbReference type="NCBI Taxonomy" id="1840301"/>
    <lineage>
        <taxon>Bacteria</taxon>
        <taxon>Pseudomonadati</taxon>
        <taxon>Pseudomonadota</taxon>
        <taxon>Betaproteobacteria</taxon>
        <taxon>Burkholderiales</taxon>
        <taxon>Comamonadaceae</taxon>
        <taxon>Polaromonas</taxon>
    </lineage>
</organism>
<proteinExistence type="predicted"/>
<reference evidence="1" key="1">
    <citation type="submission" date="2018-01" db="EMBL/GenBank/DDBJ databases">
        <title>Plasmids of psychrophilic Polaromonas spp. isolated from Arctic and Antarctic glaciers.</title>
        <authorList>
            <person name="Dziewit L."/>
            <person name="Ciok A."/>
        </authorList>
    </citation>
    <scope>NUCLEOTIDE SEQUENCE</scope>
    <source>
        <plasmid evidence="1">pW10NP1</plasmid>
    </source>
</reference>
<dbReference type="EMBL" id="MG869623">
    <property type="protein sequence ID" value="AWD72318.1"/>
    <property type="molecule type" value="Genomic_DNA"/>
</dbReference>
<geneLocation type="plasmid" evidence="1">
    <name>pW10NP1</name>
</geneLocation>
<dbReference type="AlphaFoldDB" id="A0A2S1FIH4"/>
<accession>A0A2S1FIH4</accession>
<name>A0A2S1FIH4_9BURK</name>
<keyword evidence="1" id="KW-0614">Plasmid</keyword>
<sequence>MATTKRELFDAAEFDANMEKMLEKIRQQKPGVVVGLLGKKELLKSKRAELQKLMDDGYTISQIVDAMKNDVFSILPKTITEVLAKETKKPRVVKKVVDAVKTTPGTEATTVATTESTPATTVVGTEQFKKKQVTQIGDAE</sequence>